<sequence>MLRFNCATVAVIRPDDRGVNIMIHTGKHHTLYARDRSVRRACCGVERWIEAFYHASDTKARRRAARKAL</sequence>
<reference evidence="1 2" key="1">
    <citation type="journal article" date="2014" name="Genome Announc.">
        <title>Draft Genome Sequence of Lysobacter capsici AZ78, a Bacterium Antagonistic to Plant-Pathogenic Oomycetes.</title>
        <authorList>
            <person name="Puopolo G."/>
            <person name="Sonego P."/>
            <person name="Engelen K."/>
            <person name="Pertot I."/>
        </authorList>
    </citation>
    <scope>NUCLEOTIDE SEQUENCE [LARGE SCALE GENOMIC DNA]</scope>
    <source>
        <strain evidence="1 2">AZ78</strain>
    </source>
</reference>
<name>A0A120AFZ3_9GAMM</name>
<dbReference type="EMBL" id="JAJA02000001">
    <property type="protein sequence ID" value="KWS03768.1"/>
    <property type="molecule type" value="Genomic_DNA"/>
</dbReference>
<dbReference type="Proteomes" id="UP000023435">
    <property type="component" value="Unassembled WGS sequence"/>
</dbReference>
<protein>
    <submittedName>
        <fullName evidence="1">Uncharacterized protein</fullName>
    </submittedName>
</protein>
<gene>
    <name evidence="1" type="ORF">AZ78_1317</name>
</gene>
<evidence type="ECO:0000313" key="2">
    <source>
        <dbReference type="Proteomes" id="UP000023435"/>
    </source>
</evidence>
<accession>A0A120AFZ3</accession>
<evidence type="ECO:0000313" key="1">
    <source>
        <dbReference type="EMBL" id="KWS03768.1"/>
    </source>
</evidence>
<keyword evidence="2" id="KW-1185">Reference proteome</keyword>
<comment type="caution">
    <text evidence="1">The sequence shown here is derived from an EMBL/GenBank/DDBJ whole genome shotgun (WGS) entry which is preliminary data.</text>
</comment>
<proteinExistence type="predicted"/>
<organism evidence="1 2">
    <name type="scientific">Lysobacter capsici AZ78</name>
    <dbReference type="NCBI Taxonomy" id="1444315"/>
    <lineage>
        <taxon>Bacteria</taxon>
        <taxon>Pseudomonadati</taxon>
        <taxon>Pseudomonadota</taxon>
        <taxon>Gammaproteobacteria</taxon>
        <taxon>Lysobacterales</taxon>
        <taxon>Lysobacteraceae</taxon>
        <taxon>Lysobacter</taxon>
    </lineage>
</organism>
<dbReference type="AlphaFoldDB" id="A0A120AFZ3"/>